<dbReference type="Proteomes" id="UP000805193">
    <property type="component" value="Unassembled WGS sequence"/>
</dbReference>
<reference evidence="1 2" key="1">
    <citation type="journal article" date="2020" name="Cell">
        <title>Large-Scale Comparative Analyses of Tick Genomes Elucidate Their Genetic Diversity and Vector Capacities.</title>
        <authorList>
            <consortium name="Tick Genome and Microbiome Consortium (TIGMIC)"/>
            <person name="Jia N."/>
            <person name="Wang J."/>
            <person name="Shi W."/>
            <person name="Du L."/>
            <person name="Sun Y."/>
            <person name="Zhan W."/>
            <person name="Jiang J.F."/>
            <person name="Wang Q."/>
            <person name="Zhang B."/>
            <person name="Ji P."/>
            <person name="Bell-Sakyi L."/>
            <person name="Cui X.M."/>
            <person name="Yuan T.T."/>
            <person name="Jiang B.G."/>
            <person name="Yang W.F."/>
            <person name="Lam T.T."/>
            <person name="Chang Q.C."/>
            <person name="Ding S.J."/>
            <person name="Wang X.J."/>
            <person name="Zhu J.G."/>
            <person name="Ruan X.D."/>
            <person name="Zhao L."/>
            <person name="Wei J.T."/>
            <person name="Ye R.Z."/>
            <person name="Que T.C."/>
            <person name="Du C.H."/>
            <person name="Zhou Y.H."/>
            <person name="Cheng J.X."/>
            <person name="Dai P.F."/>
            <person name="Guo W.B."/>
            <person name="Han X.H."/>
            <person name="Huang E.J."/>
            <person name="Li L.F."/>
            <person name="Wei W."/>
            <person name="Gao Y.C."/>
            <person name="Liu J.Z."/>
            <person name="Shao H.Z."/>
            <person name="Wang X."/>
            <person name="Wang C.C."/>
            <person name="Yang T.C."/>
            <person name="Huo Q.B."/>
            <person name="Li W."/>
            <person name="Chen H.Y."/>
            <person name="Chen S.E."/>
            <person name="Zhou L.G."/>
            <person name="Ni X.B."/>
            <person name="Tian J.H."/>
            <person name="Sheng Y."/>
            <person name="Liu T."/>
            <person name="Pan Y.S."/>
            <person name="Xia L.Y."/>
            <person name="Li J."/>
            <person name="Zhao F."/>
            <person name="Cao W.C."/>
        </authorList>
    </citation>
    <scope>NUCLEOTIDE SEQUENCE [LARGE SCALE GENOMIC DNA]</scope>
    <source>
        <strain evidence="1">Iper-2018</strain>
    </source>
</reference>
<organism evidence="1 2">
    <name type="scientific">Ixodes persulcatus</name>
    <name type="common">Taiga tick</name>
    <dbReference type="NCBI Taxonomy" id="34615"/>
    <lineage>
        <taxon>Eukaryota</taxon>
        <taxon>Metazoa</taxon>
        <taxon>Ecdysozoa</taxon>
        <taxon>Arthropoda</taxon>
        <taxon>Chelicerata</taxon>
        <taxon>Arachnida</taxon>
        <taxon>Acari</taxon>
        <taxon>Parasitiformes</taxon>
        <taxon>Ixodida</taxon>
        <taxon>Ixodoidea</taxon>
        <taxon>Ixodidae</taxon>
        <taxon>Ixodinae</taxon>
        <taxon>Ixodes</taxon>
    </lineage>
</organism>
<keyword evidence="2" id="KW-1185">Reference proteome</keyword>
<evidence type="ECO:0000313" key="2">
    <source>
        <dbReference type="Proteomes" id="UP000805193"/>
    </source>
</evidence>
<dbReference type="EMBL" id="JABSTQ010009354">
    <property type="protein sequence ID" value="KAG0430097.1"/>
    <property type="molecule type" value="Genomic_DNA"/>
</dbReference>
<accession>A0AC60Q844</accession>
<proteinExistence type="predicted"/>
<gene>
    <name evidence="1" type="ORF">HPB47_023011</name>
</gene>
<name>A0AC60Q844_IXOPE</name>
<protein>
    <submittedName>
        <fullName evidence="1">Uncharacterized protein</fullName>
    </submittedName>
</protein>
<sequence>FRPVTLLPADVAAAMGPSSPQWEAVPEVRRDFSFNMHVVQGVSTEQVIQAFLALVPHSSGPVCHRYGGGRIALTVKNADAAGKLRNAGRLVINGKDYDLLPLASKIKNVPEEAVAQVLGANGKRIRMTRETHREYPTLETGSRRVTLEMKRELPNYISVCGFQGMCLYPGMKRACRRYGQGGHLSYDWRTPRCTRCGAHGHTGSECHAQCTRCGQDHSTSWCRVSTYATVLSGGSPQDGQEEREDTPSTSNNREGAVSETAEVEAKRISSHEAAASTDGGTANRLVLVGKEPRGTTTGMGQPHRKGRRSARYGRRIHRVRRLRLESQSKTAQPGKTMKLPCMYMPQSMKRPRGLAISCDDERSDKSADLRGHPLPALLCHLPKAPKTGPSRLMKKDEEVVKVVRAYITARLREPVDQAWWDREEIKEECRGFYTHLYVERQTDNFVWEELCDTPPRLTGQEARRLEDPITRSECWEVLASSSKGKDPGPDGLPAEVLLSFWDLLADSLVRVYNTTLGEGNLPLSMRLGLSRLISKDTEHQICLSAWRPITLLNTSRKILAKVLQTRMASLLGKLVSLQQVCSVPGRSIQKNLFALRDLRYWADSRNIATLVLTVDQEKSVLRVSHHDIFHVLERLGFGYKCLGGLQCFYTAASSAVQLNGRTSQPFPIHAGVRQGCPMSPLLFVIIFETFVGHLSKLILPMPTPGNRLRSMFFAYANDLTICTTSEA</sequence>
<comment type="caution">
    <text evidence="1">The sequence shown here is derived from an EMBL/GenBank/DDBJ whole genome shotgun (WGS) entry which is preliminary data.</text>
</comment>
<feature type="non-terminal residue" evidence="1">
    <location>
        <position position="1"/>
    </location>
</feature>
<evidence type="ECO:0000313" key="1">
    <source>
        <dbReference type="EMBL" id="KAG0430097.1"/>
    </source>
</evidence>